<proteinExistence type="predicted"/>
<evidence type="ECO:0000313" key="4">
    <source>
        <dbReference type="Proteomes" id="UP000187203"/>
    </source>
</evidence>
<feature type="compositionally biased region" description="Low complexity" evidence="1">
    <location>
        <begin position="247"/>
        <end position="257"/>
    </location>
</feature>
<feature type="compositionally biased region" description="Low complexity" evidence="1">
    <location>
        <begin position="283"/>
        <end position="297"/>
    </location>
</feature>
<dbReference type="InterPro" id="IPR016197">
    <property type="entry name" value="Chromo-like_dom_sf"/>
</dbReference>
<reference evidence="4" key="1">
    <citation type="submission" date="2013-09" db="EMBL/GenBank/DDBJ databases">
        <title>Corchorus olitorius genome sequencing.</title>
        <authorList>
            <person name="Alam M."/>
            <person name="Haque M.S."/>
            <person name="Islam M.S."/>
            <person name="Emdad E.M."/>
            <person name="Islam M.M."/>
            <person name="Ahmed B."/>
            <person name="Halim A."/>
            <person name="Hossen Q.M.M."/>
            <person name="Hossain M.Z."/>
            <person name="Ahmed R."/>
            <person name="Khan M.M."/>
            <person name="Islam R."/>
            <person name="Rashid M.M."/>
            <person name="Khan S.A."/>
            <person name="Rahman M.S."/>
            <person name="Alam M."/>
            <person name="Yahiya A.S."/>
            <person name="Khan M.S."/>
            <person name="Azam M.S."/>
            <person name="Haque T."/>
            <person name="Lashkar M.Z.H."/>
            <person name="Akhand A.I."/>
            <person name="Morshed G."/>
            <person name="Roy S."/>
            <person name="Uddin K.S."/>
            <person name="Rabeya T."/>
            <person name="Hossain A.S."/>
            <person name="Chowdhury A."/>
            <person name="Snigdha A.R."/>
            <person name="Mortoza M.S."/>
            <person name="Matin S.A."/>
            <person name="Hoque S.M.E."/>
            <person name="Islam M.K."/>
            <person name="Roy D.K."/>
            <person name="Haider R."/>
            <person name="Moosa M.M."/>
            <person name="Elias S.M."/>
            <person name="Hasan A.M."/>
            <person name="Jahan S."/>
            <person name="Shafiuddin M."/>
            <person name="Mahmood N."/>
            <person name="Shommy N.S."/>
        </authorList>
    </citation>
    <scope>NUCLEOTIDE SEQUENCE [LARGE SCALE GENOMIC DNA]</scope>
    <source>
        <strain evidence="4">cv. O-4</strain>
    </source>
</reference>
<dbReference type="SUPFAM" id="SSF54160">
    <property type="entry name" value="Chromo domain-like"/>
    <property type="match status" value="1"/>
</dbReference>
<feature type="domain" description="Ty3 transposon capsid-like protein" evidence="2">
    <location>
        <begin position="89"/>
        <end position="225"/>
    </location>
</feature>
<evidence type="ECO:0000259" key="2">
    <source>
        <dbReference type="Pfam" id="PF19259"/>
    </source>
</evidence>
<gene>
    <name evidence="3" type="ORF">COLO4_33175</name>
</gene>
<dbReference type="AlphaFoldDB" id="A0A1R3GW22"/>
<accession>A0A1R3GW22</accession>
<feature type="region of interest" description="Disordered" evidence="1">
    <location>
        <begin position="41"/>
        <end position="69"/>
    </location>
</feature>
<sequence length="565" mass="63840">MQSNTTELRSEIHSSFEKVSSDLKQFMVQCLQKPSSIVDLTSASKSPMNSNSSDFNTHSSSNRPYTKHSKIECPRFDGSDFMGWYHRILQFFEADSTPEETRIRTFMMHLEGRALQWHINFMRVAELEGQVTWHNYVLAMRERFGCNQYRNPLSELIALKQTASVDDYYDKLESILNLLKLSDENAMSFFITNLKPELRQQVELSQPKKLAQAVNYARHVESLMNGSATLAFTAMPSAFKSFLNPNTTPKQTTYTQRTQHKLPSLAPPSNQQGLLAYPSPKQNSPTETNPTNTTKNSYVPTRAERDERKKKGLCMWCAAKFVPGHKCGVKAQLYQMFLEETTGPSTDSEAYVDCADFIEETGQTSTDAETTPIITLHALLGCKGPQTMSIAGKIKNQMQGLTQQSAVFLIPLLGCDMVLGIQWLKTLGPICHATPYEIVHGQPPPVHIPYLPGESNVDTVDRSLAAREATIQLLKFHFQRAQNRTKQQADKKRHVGKHPTQAQLPLIDAEGHIAKEPVAVLDKRITKRHNRAVTEVLISWSNAFAEDATWELLYDIQKKFPNFNP</sequence>
<evidence type="ECO:0000256" key="1">
    <source>
        <dbReference type="SAM" id="MobiDB-lite"/>
    </source>
</evidence>
<evidence type="ECO:0000313" key="3">
    <source>
        <dbReference type="EMBL" id="OMO62221.1"/>
    </source>
</evidence>
<dbReference type="InterPro" id="IPR045358">
    <property type="entry name" value="Ty3_capsid"/>
</dbReference>
<dbReference type="EMBL" id="AWUE01021437">
    <property type="protein sequence ID" value="OMO62221.1"/>
    <property type="molecule type" value="Genomic_DNA"/>
</dbReference>
<dbReference type="OrthoDB" id="1194039at2759"/>
<organism evidence="3 4">
    <name type="scientific">Corchorus olitorius</name>
    <dbReference type="NCBI Taxonomy" id="93759"/>
    <lineage>
        <taxon>Eukaryota</taxon>
        <taxon>Viridiplantae</taxon>
        <taxon>Streptophyta</taxon>
        <taxon>Embryophyta</taxon>
        <taxon>Tracheophyta</taxon>
        <taxon>Spermatophyta</taxon>
        <taxon>Magnoliopsida</taxon>
        <taxon>eudicotyledons</taxon>
        <taxon>Gunneridae</taxon>
        <taxon>Pentapetalae</taxon>
        <taxon>rosids</taxon>
        <taxon>malvids</taxon>
        <taxon>Malvales</taxon>
        <taxon>Malvaceae</taxon>
        <taxon>Grewioideae</taxon>
        <taxon>Apeibeae</taxon>
        <taxon>Corchorus</taxon>
    </lineage>
</organism>
<feature type="region of interest" description="Disordered" evidence="1">
    <location>
        <begin position="246"/>
        <end position="304"/>
    </location>
</feature>
<feature type="compositionally biased region" description="Low complexity" evidence="1">
    <location>
        <begin position="42"/>
        <end position="62"/>
    </location>
</feature>
<name>A0A1R3GW22_9ROSI</name>
<comment type="caution">
    <text evidence="3">The sequence shown here is derived from an EMBL/GenBank/DDBJ whole genome shotgun (WGS) entry which is preliminary data.</text>
</comment>
<dbReference type="Proteomes" id="UP000187203">
    <property type="component" value="Unassembled WGS sequence"/>
</dbReference>
<dbReference type="Pfam" id="PF19259">
    <property type="entry name" value="Ty3_capsid"/>
    <property type="match status" value="1"/>
</dbReference>
<protein>
    <submittedName>
        <fullName evidence="3">Retrotransposon gag protein</fullName>
    </submittedName>
</protein>
<keyword evidence="4" id="KW-1185">Reference proteome</keyword>